<sequence length="732" mass="85165">MSQDNPYLNELKQKWELSEEQRQNDSVRRRGVIEREQFLFQNLNQTFLTDLQMSHLLQESNLERVITERFTGVRQEKERVRENKKAREELVEQQRVREKENNNIIIAGMEQRLVSVQSLQEVEAKQRTEKYFEEEKVKVELSNEDLCKDILHGIFDEAMTLIEHRRLRGIRYIPAQLIQSGGTHLKVSEKAIISVRDFKTLHGEWHSEQLIGDNALVQQQHQIPQQSQSEQQQQQQIGDQNQDKEINEIKYSSEIIQEEGMKLNVYSQKVARILSHIRFESGPRMILENRAKRRVAESNCKIMKTPMSLPLLLLVMGPPKSGKTVLAKALGRQLSLSLLNKIRQLTVPPDPPFSYRDRIKQRFQNPEYLKSQGYIGQDTSSDEESEEEIIVDKNKKKNQNQIRGIQSINLDKEKEREKEKEKKKTSGEPLLTNSMKEDEILDSSAPAIRKNCKTSPLELYNLLQMAGWNDSDQSHITQSCFDAVFCLEDPVEECISRASGDGFKSVFRERGILNPQRKKEGFWACEAGQDRRQPEPDRLPKPHIVDYSSHDFQTQLALGRRDLHKIVHSQTQQYQSLQRQQSFKTISNSKGNSNHNKSFKGGVKILNNQLSEQSQGFSVFQESHILIPKELGLFHEKYVSFNQELQKIGFWFQKAGKIDLFILNKYNNGTQVRRQAVGICVQRIRSKIQRLKPFDALGFNLPELPEPQEYELNKEEVDKMDKELIEKYPSAE</sequence>
<dbReference type="EMBL" id="SNRW01006574">
    <property type="protein sequence ID" value="KAA6382821.1"/>
    <property type="molecule type" value="Genomic_DNA"/>
</dbReference>
<feature type="coiled-coil region" evidence="1">
    <location>
        <begin position="73"/>
        <end position="103"/>
    </location>
</feature>
<proteinExistence type="predicted"/>
<accession>A0A5J4VJR4</accession>
<name>A0A5J4VJR4_9EUKA</name>
<evidence type="ECO:0000256" key="2">
    <source>
        <dbReference type="SAM" id="MobiDB-lite"/>
    </source>
</evidence>
<feature type="domain" description="CPC1/SPEF2" evidence="3">
    <location>
        <begin position="56"/>
        <end position="179"/>
    </location>
</feature>
<dbReference type="SUPFAM" id="SSF52540">
    <property type="entry name" value="P-loop containing nucleoside triphosphate hydrolases"/>
    <property type="match status" value="1"/>
</dbReference>
<feature type="compositionally biased region" description="Basic and acidic residues" evidence="2">
    <location>
        <begin position="410"/>
        <end position="426"/>
    </location>
</feature>
<dbReference type="Proteomes" id="UP000324800">
    <property type="component" value="Unassembled WGS sequence"/>
</dbReference>
<dbReference type="InterPro" id="IPR027417">
    <property type="entry name" value="P-loop_NTPase"/>
</dbReference>
<feature type="compositionally biased region" description="Low complexity" evidence="2">
    <location>
        <begin position="218"/>
        <end position="240"/>
    </location>
</feature>
<evidence type="ECO:0000259" key="3">
    <source>
        <dbReference type="Pfam" id="PF22946"/>
    </source>
</evidence>
<gene>
    <name evidence="4" type="ORF">EZS28_021652</name>
</gene>
<feature type="compositionally biased region" description="Acidic residues" evidence="2">
    <location>
        <begin position="380"/>
        <end position="389"/>
    </location>
</feature>
<evidence type="ECO:0000313" key="5">
    <source>
        <dbReference type="Proteomes" id="UP000324800"/>
    </source>
</evidence>
<evidence type="ECO:0000313" key="4">
    <source>
        <dbReference type="EMBL" id="KAA6382821.1"/>
    </source>
</evidence>
<feature type="compositionally biased region" description="Polar residues" evidence="2">
    <location>
        <begin position="399"/>
        <end position="409"/>
    </location>
</feature>
<feature type="non-terminal residue" evidence="4">
    <location>
        <position position="732"/>
    </location>
</feature>
<feature type="region of interest" description="Disordered" evidence="2">
    <location>
        <begin position="370"/>
        <end position="430"/>
    </location>
</feature>
<reference evidence="4 5" key="1">
    <citation type="submission" date="2019-03" db="EMBL/GenBank/DDBJ databases">
        <title>Single cell metagenomics reveals metabolic interactions within the superorganism composed of flagellate Streblomastix strix and complex community of Bacteroidetes bacteria on its surface.</title>
        <authorList>
            <person name="Treitli S.C."/>
            <person name="Kolisko M."/>
            <person name="Husnik F."/>
            <person name="Keeling P."/>
            <person name="Hampl V."/>
        </authorList>
    </citation>
    <scope>NUCLEOTIDE SEQUENCE [LARGE SCALE GENOMIC DNA]</scope>
    <source>
        <strain evidence="4">ST1C</strain>
    </source>
</reference>
<keyword evidence="1" id="KW-0175">Coiled coil</keyword>
<dbReference type="AlphaFoldDB" id="A0A5J4VJR4"/>
<protein>
    <recommendedName>
        <fullName evidence="3">CPC1/SPEF2 domain-containing protein</fullName>
    </recommendedName>
</protein>
<organism evidence="4 5">
    <name type="scientific">Streblomastix strix</name>
    <dbReference type="NCBI Taxonomy" id="222440"/>
    <lineage>
        <taxon>Eukaryota</taxon>
        <taxon>Metamonada</taxon>
        <taxon>Preaxostyla</taxon>
        <taxon>Oxymonadida</taxon>
        <taxon>Streblomastigidae</taxon>
        <taxon>Streblomastix</taxon>
    </lineage>
</organism>
<dbReference type="Pfam" id="PF22946">
    <property type="entry name" value="SPEF2_D5"/>
    <property type="match status" value="1"/>
</dbReference>
<feature type="region of interest" description="Disordered" evidence="2">
    <location>
        <begin position="218"/>
        <end position="243"/>
    </location>
</feature>
<dbReference type="InterPro" id="IPR054517">
    <property type="entry name" value="SPEF2_D5"/>
</dbReference>
<evidence type="ECO:0000256" key="1">
    <source>
        <dbReference type="SAM" id="Coils"/>
    </source>
</evidence>
<comment type="caution">
    <text evidence="4">The sequence shown here is derived from an EMBL/GenBank/DDBJ whole genome shotgun (WGS) entry which is preliminary data.</text>
</comment>